<dbReference type="Pfam" id="PF25868">
    <property type="entry name" value="Fn1_3"/>
    <property type="match status" value="1"/>
</dbReference>
<dbReference type="OrthoDB" id="6374728at2759"/>
<dbReference type="InterPro" id="IPR016017">
    <property type="entry name" value="GDNF/GAS1"/>
</dbReference>
<dbReference type="SUPFAM" id="SSF110035">
    <property type="entry name" value="GDNF receptor-like"/>
    <property type="match status" value="3"/>
</dbReference>
<reference evidence="9" key="1">
    <citation type="submission" date="2021-04" db="EMBL/GenBank/DDBJ databases">
        <authorList>
            <person name="Chebbi M.A.C M."/>
        </authorList>
    </citation>
    <scope>NUCLEOTIDE SEQUENCE</scope>
</reference>
<comment type="similarity">
    <text evidence="2">Belongs to the GDNFR family.</text>
</comment>
<comment type="subcellular location">
    <subcellularLocation>
        <location evidence="1">Cell membrane</location>
    </subcellularLocation>
</comment>
<dbReference type="PANTHER" id="PTHR10269">
    <property type="entry name" value="GDNF RECEPTOR ALPHA"/>
    <property type="match status" value="1"/>
</dbReference>
<protein>
    <submittedName>
        <fullName evidence="9">Similar to Gfra3: GDNF family receptor alpha-3 (Mus musculus)</fullName>
    </submittedName>
</protein>
<dbReference type="GO" id="GO:0009897">
    <property type="term" value="C:external side of plasma membrane"/>
    <property type="evidence" value="ECO:0007669"/>
    <property type="project" value="TreeGrafter"/>
</dbReference>
<dbReference type="InterPro" id="IPR037193">
    <property type="entry name" value="GDNF_alpha"/>
</dbReference>
<proteinExistence type="inferred from homology"/>
<keyword evidence="10" id="KW-1185">Reference proteome</keyword>
<organism evidence="9 10">
    <name type="scientific">Cotesia congregata</name>
    <name type="common">Parasitoid wasp</name>
    <name type="synonym">Apanteles congregatus</name>
    <dbReference type="NCBI Taxonomy" id="51543"/>
    <lineage>
        <taxon>Eukaryota</taxon>
        <taxon>Metazoa</taxon>
        <taxon>Ecdysozoa</taxon>
        <taxon>Arthropoda</taxon>
        <taxon>Hexapoda</taxon>
        <taxon>Insecta</taxon>
        <taxon>Pterygota</taxon>
        <taxon>Neoptera</taxon>
        <taxon>Endopterygota</taxon>
        <taxon>Hymenoptera</taxon>
        <taxon>Apocrita</taxon>
        <taxon>Ichneumonoidea</taxon>
        <taxon>Braconidae</taxon>
        <taxon>Microgastrinae</taxon>
        <taxon>Cotesia</taxon>
    </lineage>
</organism>
<evidence type="ECO:0000256" key="7">
    <source>
        <dbReference type="ARBA" id="ARBA00023180"/>
    </source>
</evidence>
<evidence type="ECO:0000313" key="9">
    <source>
        <dbReference type="EMBL" id="CAG5100961.1"/>
    </source>
</evidence>
<evidence type="ECO:0000256" key="3">
    <source>
        <dbReference type="ARBA" id="ARBA00022475"/>
    </source>
</evidence>
<evidence type="ECO:0000256" key="1">
    <source>
        <dbReference type="ARBA" id="ARBA00004236"/>
    </source>
</evidence>
<name>A0A8J2HP07_COTCN</name>
<evidence type="ECO:0000313" key="10">
    <source>
        <dbReference type="Proteomes" id="UP000786811"/>
    </source>
</evidence>
<keyword evidence="5" id="KW-0472">Membrane</keyword>
<dbReference type="EMBL" id="CAJNRD030001122">
    <property type="protein sequence ID" value="CAG5100961.1"/>
    <property type="molecule type" value="Genomic_DNA"/>
</dbReference>
<evidence type="ECO:0000256" key="6">
    <source>
        <dbReference type="ARBA" id="ARBA00023170"/>
    </source>
</evidence>
<dbReference type="InterPro" id="IPR057681">
    <property type="entry name" value="DUF7921"/>
</dbReference>
<dbReference type="SMART" id="SM00907">
    <property type="entry name" value="GDNF"/>
    <property type="match status" value="2"/>
</dbReference>
<keyword evidence="3" id="KW-1003">Cell membrane</keyword>
<dbReference type="AlphaFoldDB" id="A0A8J2HP07"/>
<sequence>MGYISNHIHTRMQEPTIWNNSHSFRPQVDVSRQVPGIVCTSRVEACHDAWTQLRLSPMFGCICPGNQAKKRCDKIFSTVNHNPCVVKIISHPDNTTSFEIIESQLENPLIDADHQDLHALKQLTLPGFRHRPHHRKNHTTEDDDSSIDFEKIHQPVKLILSSTCHQAYSMCRNDTECRGLLQPILNHCDASSCARNECMNALQKFYKKANDSHSMEIAFCLCKKTQDKDDACIVAQEKMHPVCAQGHDISELPTCHSLALACREDITCRNKLEHYEQSCAVDSVTKKCAGPPADCRRAMLGILGTELRSNCACKGTELTQLYDCLGWQRLLWVNPCVVESQKDFHARKKHHHHSNIKPSTTTLSTDSWSTSATFFAVTPLITDSVEEDNVFVCFKDRGKIISTYLYRDNEPECSDLCQCGEGVTLVCNTICVQPSPCKTPFAFYNHAAPAYQAFRGRCLCYSGRFICMRPSPETYNIPHGVFMFLGYSETDEDFMKTYNNLTVLDAVNSLDSFIREEANNKTMCTLFLYNVTQENVIAVARLGGNNPPPNSSQAQSLQHLLRVKGVYELNVRLKINFIEGQLAIGMKLFGYGN</sequence>
<dbReference type="InterPro" id="IPR059035">
    <property type="entry name" value="Fn1_3"/>
</dbReference>
<gene>
    <name evidence="9" type="ORF">HICCMSTLAB_LOCUS10034</name>
</gene>
<keyword evidence="6 9" id="KW-0675">Receptor</keyword>
<dbReference type="Pfam" id="PF02351">
    <property type="entry name" value="GDNF"/>
    <property type="match status" value="2"/>
</dbReference>
<evidence type="ECO:0000256" key="2">
    <source>
        <dbReference type="ARBA" id="ARBA00005961"/>
    </source>
</evidence>
<keyword evidence="7" id="KW-0325">Glycoprotein</keyword>
<evidence type="ECO:0000259" key="8">
    <source>
        <dbReference type="SMART" id="SM00907"/>
    </source>
</evidence>
<dbReference type="GO" id="GO:0007169">
    <property type="term" value="P:cell surface receptor protein tyrosine kinase signaling pathway"/>
    <property type="evidence" value="ECO:0007669"/>
    <property type="project" value="UniProtKB-ARBA"/>
</dbReference>
<evidence type="ECO:0000256" key="5">
    <source>
        <dbReference type="ARBA" id="ARBA00023136"/>
    </source>
</evidence>
<dbReference type="Proteomes" id="UP000786811">
    <property type="component" value="Unassembled WGS sequence"/>
</dbReference>
<dbReference type="PANTHER" id="PTHR10269:SF12">
    <property type="entry name" value="GLIAL CELL LINE-DERIVED NEUROTROPHIC FAMILY RECEPTOR-LIKE, ISOFORM E"/>
    <property type="match status" value="1"/>
</dbReference>
<dbReference type="Pfam" id="PF25537">
    <property type="entry name" value="DUF7921"/>
    <property type="match status" value="1"/>
</dbReference>
<feature type="domain" description="GDNF/GAS1" evidence="8">
    <location>
        <begin position="164"/>
        <end position="243"/>
    </location>
</feature>
<dbReference type="GO" id="GO:0043235">
    <property type="term" value="C:receptor complex"/>
    <property type="evidence" value="ECO:0007669"/>
    <property type="project" value="TreeGrafter"/>
</dbReference>
<keyword evidence="4" id="KW-0732">Signal</keyword>
<comment type="caution">
    <text evidence="9">The sequence shown here is derived from an EMBL/GenBank/DDBJ whole genome shotgun (WGS) entry which is preliminary data.</text>
</comment>
<dbReference type="GO" id="GO:0038023">
    <property type="term" value="F:signaling receptor activity"/>
    <property type="evidence" value="ECO:0007669"/>
    <property type="project" value="InterPro"/>
</dbReference>
<dbReference type="InterPro" id="IPR003438">
    <property type="entry name" value="GDNF_rcpt"/>
</dbReference>
<dbReference type="GO" id="GO:0007399">
    <property type="term" value="P:nervous system development"/>
    <property type="evidence" value="ECO:0007669"/>
    <property type="project" value="TreeGrafter"/>
</dbReference>
<feature type="domain" description="GDNF/GAS1" evidence="8">
    <location>
        <begin position="255"/>
        <end position="336"/>
    </location>
</feature>
<evidence type="ECO:0000256" key="4">
    <source>
        <dbReference type="ARBA" id="ARBA00022729"/>
    </source>
</evidence>
<accession>A0A8J2HP07</accession>